<keyword evidence="2" id="KW-0378">Hydrolase</keyword>
<evidence type="ECO:0000259" key="1">
    <source>
        <dbReference type="Pfam" id="PF00561"/>
    </source>
</evidence>
<name>A0A5C8NEI4_9ACTN</name>
<dbReference type="SUPFAM" id="SSF53474">
    <property type="entry name" value="alpha/beta-Hydrolases"/>
    <property type="match status" value="1"/>
</dbReference>
<protein>
    <submittedName>
        <fullName evidence="2">Alpha/beta fold hydrolase</fullName>
    </submittedName>
</protein>
<keyword evidence="3" id="KW-1185">Reference proteome</keyword>
<comment type="caution">
    <text evidence="2">The sequence shown here is derived from an EMBL/GenBank/DDBJ whole genome shotgun (WGS) entry which is preliminary data.</text>
</comment>
<proteinExistence type="predicted"/>
<dbReference type="Proteomes" id="UP000321571">
    <property type="component" value="Unassembled WGS sequence"/>
</dbReference>
<dbReference type="GO" id="GO:0016787">
    <property type="term" value="F:hydrolase activity"/>
    <property type="evidence" value="ECO:0007669"/>
    <property type="project" value="UniProtKB-KW"/>
</dbReference>
<dbReference type="EMBL" id="VDUX01000008">
    <property type="protein sequence ID" value="TXL57265.1"/>
    <property type="molecule type" value="Genomic_DNA"/>
</dbReference>
<dbReference type="OrthoDB" id="2987348at2"/>
<dbReference type="Pfam" id="PF00561">
    <property type="entry name" value="Abhydrolase_1"/>
    <property type="match status" value="1"/>
</dbReference>
<organism evidence="2 3">
    <name type="scientific">Aeromicrobium terrae</name>
    <dbReference type="NCBI Taxonomy" id="2498846"/>
    <lineage>
        <taxon>Bacteria</taxon>
        <taxon>Bacillati</taxon>
        <taxon>Actinomycetota</taxon>
        <taxon>Actinomycetes</taxon>
        <taxon>Propionibacteriales</taxon>
        <taxon>Nocardioidaceae</taxon>
        <taxon>Aeromicrobium</taxon>
    </lineage>
</organism>
<evidence type="ECO:0000313" key="2">
    <source>
        <dbReference type="EMBL" id="TXL57265.1"/>
    </source>
</evidence>
<dbReference type="Gene3D" id="3.40.50.1820">
    <property type="entry name" value="alpha/beta hydrolase"/>
    <property type="match status" value="1"/>
</dbReference>
<dbReference type="AlphaFoldDB" id="A0A5C8NEI4"/>
<dbReference type="InterPro" id="IPR000073">
    <property type="entry name" value="AB_hydrolase_1"/>
</dbReference>
<accession>A0A5C8NEI4</accession>
<feature type="domain" description="AB hydrolase-1" evidence="1">
    <location>
        <begin position="29"/>
        <end position="272"/>
    </location>
</feature>
<dbReference type="InterPro" id="IPR029058">
    <property type="entry name" value="AB_hydrolase_fold"/>
</dbReference>
<reference evidence="2 3" key="1">
    <citation type="submission" date="2019-06" db="EMBL/GenBank/DDBJ databases">
        <title>Aeromicrobium sp. nov., isolated from a maize field.</title>
        <authorList>
            <person name="Lin S.-Y."/>
            <person name="Tsai C.-F."/>
            <person name="Young C.-C."/>
        </authorList>
    </citation>
    <scope>NUCLEOTIDE SEQUENCE [LARGE SCALE GENOMIC DNA]</scope>
    <source>
        <strain evidence="2 3">CC-CFT486</strain>
    </source>
</reference>
<dbReference type="PANTHER" id="PTHR43329">
    <property type="entry name" value="EPOXIDE HYDROLASE"/>
    <property type="match status" value="1"/>
</dbReference>
<gene>
    <name evidence="2" type="ORF">FHP06_14565</name>
</gene>
<sequence length="301" mass="33009">MTKDACMTDRISSADVELDLKVSGPEDGPVVVLVHGFPDNRSVWSRVVEDLEVDHRVVAYDVRGAGASTAPSSRSGYRVARLVDDLVAVLDHVTPDGRPVHLVGHDWGSIQLWSAVMREDRDARLTGRLASFTSISGPGLDQVGHFLRESVRRGHYTQLVGQALRAWHAGAFQVPFLPELVLGRLGGPIRARLEKSQHLDGHWDDSTFRADARRGVNLYRANRPSLRRATTSVPVQLIVPTKDSFVTPGLLADVSSFAPDLRRIDVVANHWVVRTQPGRIAGAVRTFVQDVSEREAAQTGA</sequence>
<evidence type="ECO:0000313" key="3">
    <source>
        <dbReference type="Proteomes" id="UP000321571"/>
    </source>
</evidence>